<dbReference type="InterPro" id="IPR003097">
    <property type="entry name" value="CysJ-like_FAD-binding"/>
</dbReference>
<dbReference type="InterPro" id="IPR001094">
    <property type="entry name" value="Flavdoxin-like"/>
</dbReference>
<dbReference type="EC" id="1.6.2.4" evidence="8"/>
<sequence length="437" mass="49282">MSTYSWKRFIDEKFCIVFCSTYGNGDVPTHVRPSVQFLEDQIEAGATYSGTHVAVFALGSTQYTHFCSAGKLFAKLFAALQCPQICPIGLGDDSGSIHSDFNVWLRGDLLPKLQLYFPKLDTSACGDVVHPYRSALDITFLSQQCESYTKYRQSLHRSCRFFSNPLREQRTDIFVVREVQELLHCDLVAAGESVKRIILGNDTRVVYRTADDIAIYPHNTDELVNAFVDILQVDPTTLFIAKSVSKNRIMSKFPVPCSVRDALTYYLDIETCTFAFLNLCLQLCQNSQHQSLLRELLHTNPHHVTVLQILQRCDLHVPLQSLLDTLQPMQPRLYTISSSPRRLPLTVQVTVKLHQRHTASASPSVATNYGLCSKQLCTSTVSDRFVGFVRRSHFKLPIHGDSPIIMVATGAGIAPFIGFLHDMYHRQRTTIACRQTI</sequence>
<evidence type="ECO:0000256" key="4">
    <source>
        <dbReference type="ARBA" id="ARBA00022643"/>
    </source>
</evidence>
<evidence type="ECO:0000259" key="9">
    <source>
        <dbReference type="PROSITE" id="PS50902"/>
    </source>
</evidence>
<dbReference type="Gene3D" id="1.20.990.10">
    <property type="entry name" value="NADPH-cytochrome p450 Reductase, Chain A, domain 3"/>
    <property type="match status" value="1"/>
</dbReference>
<dbReference type="Pfam" id="PF00258">
    <property type="entry name" value="Flavodoxin_1"/>
    <property type="match status" value="1"/>
</dbReference>
<dbReference type="PRINTS" id="PR00369">
    <property type="entry name" value="FLAVODOXIN"/>
</dbReference>
<dbReference type="Pfam" id="PF00667">
    <property type="entry name" value="FAD_binding_1"/>
    <property type="match status" value="1"/>
</dbReference>
<dbReference type="Gene3D" id="3.40.50.80">
    <property type="entry name" value="Nucleotide-binding domain of ferredoxin-NADP reductase (FNR) module"/>
    <property type="match status" value="1"/>
</dbReference>
<evidence type="ECO:0000256" key="1">
    <source>
        <dbReference type="ARBA" id="ARBA00001917"/>
    </source>
</evidence>
<evidence type="ECO:0000256" key="3">
    <source>
        <dbReference type="ARBA" id="ARBA00022630"/>
    </source>
</evidence>
<keyword evidence="5" id="KW-0274">FAD</keyword>
<dbReference type="SUPFAM" id="SSF63380">
    <property type="entry name" value="Riboflavin synthase domain-like"/>
    <property type="match status" value="1"/>
</dbReference>
<evidence type="ECO:0000256" key="5">
    <source>
        <dbReference type="ARBA" id="ARBA00022827"/>
    </source>
</evidence>
<feature type="domain" description="FAD-binding FR-type" evidence="10">
    <location>
        <begin position="169"/>
        <end position="397"/>
    </location>
</feature>
<dbReference type="InterPro" id="IPR029039">
    <property type="entry name" value="Flavoprotein-like_sf"/>
</dbReference>
<evidence type="ECO:0000313" key="11">
    <source>
        <dbReference type="EMBL" id="JAG19509.1"/>
    </source>
</evidence>
<reference evidence="11" key="1">
    <citation type="journal article" date="2014" name="PLoS ONE">
        <title>Transcriptome-Based Identification of ABC Transporters in the Western Tarnished Plant Bug Lygus hesperus.</title>
        <authorList>
            <person name="Hull J.J."/>
            <person name="Chaney K."/>
            <person name="Geib S.M."/>
            <person name="Fabrick J.A."/>
            <person name="Brent C.S."/>
            <person name="Walsh D."/>
            <person name="Lavine L.C."/>
        </authorList>
    </citation>
    <scope>NUCLEOTIDE SEQUENCE</scope>
</reference>
<proteinExistence type="predicted"/>
<keyword evidence="3" id="KW-0285">Flavoprotein</keyword>
<dbReference type="InterPro" id="IPR039261">
    <property type="entry name" value="FNR_nucleotide-bd"/>
</dbReference>
<dbReference type="PANTHER" id="PTHR19384">
    <property type="entry name" value="NITRIC OXIDE SYNTHASE-RELATED"/>
    <property type="match status" value="1"/>
</dbReference>
<dbReference type="SUPFAM" id="SSF52343">
    <property type="entry name" value="Ferredoxin reductase-like, C-terminal NADP-linked domain"/>
    <property type="match status" value="1"/>
</dbReference>
<dbReference type="AlphaFoldDB" id="A0A0A9XHN9"/>
<dbReference type="PRINTS" id="PR00371">
    <property type="entry name" value="FPNCR"/>
</dbReference>
<comment type="cofactor">
    <cofactor evidence="2">
        <name>FAD</name>
        <dbReference type="ChEBI" id="CHEBI:57692"/>
    </cofactor>
</comment>
<organism evidence="11">
    <name type="scientific">Lygus hesperus</name>
    <name type="common">Western plant bug</name>
    <dbReference type="NCBI Taxonomy" id="30085"/>
    <lineage>
        <taxon>Eukaryota</taxon>
        <taxon>Metazoa</taxon>
        <taxon>Ecdysozoa</taxon>
        <taxon>Arthropoda</taxon>
        <taxon>Hexapoda</taxon>
        <taxon>Insecta</taxon>
        <taxon>Pterygota</taxon>
        <taxon>Neoptera</taxon>
        <taxon>Paraneoptera</taxon>
        <taxon>Hemiptera</taxon>
        <taxon>Heteroptera</taxon>
        <taxon>Panheteroptera</taxon>
        <taxon>Cimicomorpha</taxon>
        <taxon>Miridae</taxon>
        <taxon>Mirini</taxon>
        <taxon>Lygus</taxon>
    </lineage>
</organism>
<dbReference type="InterPro" id="IPR017927">
    <property type="entry name" value="FAD-bd_FR_type"/>
</dbReference>
<dbReference type="GO" id="GO:0003958">
    <property type="term" value="F:NADPH-hemoprotein reductase activity"/>
    <property type="evidence" value="ECO:0007669"/>
    <property type="project" value="UniProtKB-EC"/>
</dbReference>
<dbReference type="SUPFAM" id="SSF52218">
    <property type="entry name" value="Flavoproteins"/>
    <property type="match status" value="1"/>
</dbReference>
<dbReference type="GO" id="GO:0010181">
    <property type="term" value="F:FMN binding"/>
    <property type="evidence" value="ECO:0007669"/>
    <property type="project" value="InterPro"/>
</dbReference>
<dbReference type="InterPro" id="IPR023173">
    <property type="entry name" value="NADPH_Cyt_P450_Rdtase_alpha"/>
</dbReference>
<dbReference type="InterPro" id="IPR001709">
    <property type="entry name" value="Flavoprot_Pyr_Nucl_cyt_Rdtase"/>
</dbReference>
<dbReference type="InterPro" id="IPR008254">
    <property type="entry name" value="Flavodoxin/NO_synth"/>
</dbReference>
<evidence type="ECO:0000256" key="8">
    <source>
        <dbReference type="ARBA" id="ARBA00023797"/>
    </source>
</evidence>
<dbReference type="GO" id="GO:0050660">
    <property type="term" value="F:flavin adenine dinucleotide binding"/>
    <property type="evidence" value="ECO:0007669"/>
    <property type="project" value="TreeGrafter"/>
</dbReference>
<evidence type="ECO:0000259" key="10">
    <source>
        <dbReference type="PROSITE" id="PS51384"/>
    </source>
</evidence>
<dbReference type="PROSITE" id="PS50902">
    <property type="entry name" value="FLAVODOXIN_LIKE"/>
    <property type="match status" value="1"/>
</dbReference>
<dbReference type="Gene3D" id="3.40.50.360">
    <property type="match status" value="1"/>
</dbReference>
<evidence type="ECO:0000256" key="7">
    <source>
        <dbReference type="ARBA" id="ARBA00023002"/>
    </source>
</evidence>
<evidence type="ECO:0000256" key="2">
    <source>
        <dbReference type="ARBA" id="ARBA00001974"/>
    </source>
</evidence>
<keyword evidence="7" id="KW-0560">Oxidoreductase</keyword>
<dbReference type="PROSITE" id="PS51384">
    <property type="entry name" value="FAD_FR"/>
    <property type="match status" value="1"/>
</dbReference>
<dbReference type="EMBL" id="GBHO01024095">
    <property type="protein sequence ID" value="JAG19509.1"/>
    <property type="molecule type" value="Transcribed_RNA"/>
</dbReference>
<dbReference type="PANTHER" id="PTHR19384:SF17">
    <property type="entry name" value="NADPH--CYTOCHROME P450 REDUCTASE"/>
    <property type="match status" value="1"/>
</dbReference>
<dbReference type="InterPro" id="IPR017938">
    <property type="entry name" value="Riboflavin_synthase-like_b-brl"/>
</dbReference>
<dbReference type="Gene3D" id="2.40.30.10">
    <property type="entry name" value="Translation factors"/>
    <property type="match status" value="1"/>
</dbReference>
<name>A0A0A9XHN9_LYGHE</name>
<evidence type="ECO:0000256" key="6">
    <source>
        <dbReference type="ARBA" id="ARBA00022857"/>
    </source>
</evidence>
<dbReference type="GO" id="GO:0005829">
    <property type="term" value="C:cytosol"/>
    <property type="evidence" value="ECO:0007669"/>
    <property type="project" value="TreeGrafter"/>
</dbReference>
<reference evidence="11" key="2">
    <citation type="submission" date="2014-07" db="EMBL/GenBank/DDBJ databases">
        <authorList>
            <person name="Hull J."/>
        </authorList>
    </citation>
    <scope>NUCLEOTIDE SEQUENCE</scope>
</reference>
<comment type="cofactor">
    <cofactor evidence="1">
        <name>FMN</name>
        <dbReference type="ChEBI" id="CHEBI:58210"/>
    </cofactor>
</comment>
<keyword evidence="6" id="KW-0521">NADP</keyword>
<accession>A0A0A9XHN9</accession>
<feature type="domain" description="Flavodoxin-like" evidence="9">
    <location>
        <begin position="1"/>
        <end position="109"/>
    </location>
</feature>
<keyword evidence="4" id="KW-0288">FMN</keyword>
<gene>
    <name evidence="11" type="primary">POR</name>
    <name evidence="11" type="ORF">CM83_99307</name>
</gene>
<protein>
    <recommendedName>
        <fullName evidence="8">NADPH--hemoprotein reductase</fullName>
        <ecNumber evidence="8">1.6.2.4</ecNumber>
    </recommendedName>
</protein>